<gene>
    <name evidence="1" type="ORF">PHYSODRAFT_463621</name>
</gene>
<feature type="non-terminal residue" evidence="1">
    <location>
        <position position="1"/>
    </location>
</feature>
<organism evidence="1 2">
    <name type="scientific">Phytophthora sojae (strain P6497)</name>
    <name type="common">Soybean stem and root rot agent</name>
    <name type="synonym">Phytophthora megasperma f. sp. glycines</name>
    <dbReference type="NCBI Taxonomy" id="1094619"/>
    <lineage>
        <taxon>Eukaryota</taxon>
        <taxon>Sar</taxon>
        <taxon>Stramenopiles</taxon>
        <taxon>Oomycota</taxon>
        <taxon>Peronosporomycetes</taxon>
        <taxon>Peronosporales</taxon>
        <taxon>Peronosporaceae</taxon>
        <taxon>Phytophthora</taxon>
    </lineage>
</organism>
<proteinExistence type="predicted"/>
<dbReference type="InParanoid" id="G4YL16"/>
<reference evidence="1 2" key="1">
    <citation type="journal article" date="2006" name="Science">
        <title>Phytophthora genome sequences uncover evolutionary origins and mechanisms of pathogenesis.</title>
        <authorList>
            <person name="Tyler B.M."/>
            <person name="Tripathy S."/>
            <person name="Zhang X."/>
            <person name="Dehal P."/>
            <person name="Jiang R.H."/>
            <person name="Aerts A."/>
            <person name="Arredondo F.D."/>
            <person name="Baxter L."/>
            <person name="Bensasson D."/>
            <person name="Beynon J.L."/>
            <person name="Chapman J."/>
            <person name="Damasceno C.M."/>
            <person name="Dorrance A.E."/>
            <person name="Dou D."/>
            <person name="Dickerman A.W."/>
            <person name="Dubchak I.L."/>
            <person name="Garbelotto M."/>
            <person name="Gijzen M."/>
            <person name="Gordon S.G."/>
            <person name="Govers F."/>
            <person name="Grunwald N.J."/>
            <person name="Huang W."/>
            <person name="Ivors K.L."/>
            <person name="Jones R.W."/>
            <person name="Kamoun S."/>
            <person name="Krampis K."/>
            <person name="Lamour K.H."/>
            <person name="Lee M.K."/>
            <person name="McDonald W.H."/>
            <person name="Medina M."/>
            <person name="Meijer H.J."/>
            <person name="Nordberg E.K."/>
            <person name="Maclean D.J."/>
            <person name="Ospina-Giraldo M.D."/>
            <person name="Morris P.F."/>
            <person name="Phuntumart V."/>
            <person name="Putnam N.H."/>
            <person name="Rash S."/>
            <person name="Rose J.K."/>
            <person name="Sakihama Y."/>
            <person name="Salamov A.A."/>
            <person name="Savidor A."/>
            <person name="Scheuring C.F."/>
            <person name="Smith B.M."/>
            <person name="Sobral B.W."/>
            <person name="Terry A."/>
            <person name="Torto-Alalibo T.A."/>
            <person name="Win J."/>
            <person name="Xu Z."/>
            <person name="Zhang H."/>
            <person name="Grigoriev I.V."/>
            <person name="Rokhsar D.S."/>
            <person name="Boore J.L."/>
        </authorList>
    </citation>
    <scope>NUCLEOTIDE SEQUENCE [LARGE SCALE GENOMIC DNA]</scope>
    <source>
        <strain evidence="1 2">P6497</strain>
    </source>
</reference>
<dbReference type="Proteomes" id="UP000002640">
    <property type="component" value="Unassembled WGS sequence"/>
</dbReference>
<name>G4YL16_PHYSP</name>
<dbReference type="EMBL" id="JH159151">
    <property type="protein sequence ID" value="EGZ29771.1"/>
    <property type="molecule type" value="Genomic_DNA"/>
</dbReference>
<keyword evidence="2" id="KW-1185">Reference proteome</keyword>
<evidence type="ECO:0000313" key="1">
    <source>
        <dbReference type="EMBL" id="EGZ29771.1"/>
    </source>
</evidence>
<dbReference type="AlphaFoldDB" id="G4YL16"/>
<dbReference type="RefSeq" id="XP_009517046.1">
    <property type="nucleotide sequence ID" value="XM_009518751.1"/>
</dbReference>
<dbReference type="GeneID" id="20653339"/>
<protein>
    <submittedName>
        <fullName evidence="1">Uncharacterized protein</fullName>
    </submittedName>
</protein>
<accession>G4YL16</accession>
<feature type="non-terminal residue" evidence="1">
    <location>
        <position position="279"/>
    </location>
</feature>
<evidence type="ECO:0000313" key="2">
    <source>
        <dbReference type="Proteomes" id="UP000002640"/>
    </source>
</evidence>
<dbReference type="SUPFAM" id="SSF52047">
    <property type="entry name" value="RNI-like"/>
    <property type="match status" value="1"/>
</dbReference>
<dbReference type="InterPro" id="IPR032675">
    <property type="entry name" value="LRR_dom_sf"/>
</dbReference>
<sequence length="279" mass="30834">QLREGTQLIFTKGQTSDGAVVTNHAIPIPVDTSRKLLSANPGDKRGLVEVALPGYGKCQVPRKVLVPTEDSGLNASRQGAEPVSSLSIYFYAEAEVLDNLLSQIGWSLRSLSLQYFDRMDDEKLMMAILKWCPKLTKLSISPDAINLNRLVTTYENVTGGPKPRISSLSLIRISDIGADHGVAFAEFLGDPRSRLTQHFEELTIEAFGNDPRVTGSTMQALWIAPKHNTKLRKLKLIVPSNVLKPWKNRFRQFHCQVLPPVPVDLPSKLAFLSASCMEG</sequence>
<dbReference type="KEGG" id="psoj:PHYSODRAFT_463621"/>
<dbReference type="Gene3D" id="3.80.10.10">
    <property type="entry name" value="Ribonuclease Inhibitor"/>
    <property type="match status" value="1"/>
</dbReference>